<dbReference type="PROSITE" id="PS50977">
    <property type="entry name" value="HTH_TETR_2"/>
    <property type="match status" value="1"/>
</dbReference>
<dbReference type="InterPro" id="IPR050109">
    <property type="entry name" value="HTH-type_TetR-like_transc_reg"/>
</dbReference>
<proteinExistence type="predicted"/>
<dbReference type="InterPro" id="IPR023772">
    <property type="entry name" value="DNA-bd_HTH_TetR-type_CS"/>
</dbReference>
<comment type="caution">
    <text evidence="4">The sequence shown here is derived from an EMBL/GenBank/DDBJ whole genome shotgun (WGS) entry which is preliminary data.</text>
</comment>
<sequence>MRNKELTYKQIIETAYVMFSEKGFDQTSLSSIASEIGISKPAIYYYFKSKDELIKSLFEIIAKEIQSITFMDLETITPANFKQNLYLLGENTIKHQEKDHHFNHLFNQYMLLSTRDKDYSERLVKIQQHFLNTFHDMLTHGVKIKAIKDENILIKSQLLALVFDNITNFILTDMTLDFIKIWREAVDSVLNGIVNDEQ</sequence>
<dbReference type="SUPFAM" id="SSF48498">
    <property type="entry name" value="Tetracyclin repressor-like, C-terminal domain"/>
    <property type="match status" value="1"/>
</dbReference>
<protein>
    <submittedName>
        <fullName evidence="4">AcrR family transcriptional regulator</fullName>
    </submittedName>
</protein>
<dbReference type="Proteomes" id="UP001225034">
    <property type="component" value="Unassembled WGS sequence"/>
</dbReference>
<evidence type="ECO:0000256" key="1">
    <source>
        <dbReference type="ARBA" id="ARBA00023125"/>
    </source>
</evidence>
<evidence type="ECO:0000313" key="4">
    <source>
        <dbReference type="EMBL" id="MDQ0205832.1"/>
    </source>
</evidence>
<evidence type="ECO:0000313" key="5">
    <source>
        <dbReference type="Proteomes" id="UP001225034"/>
    </source>
</evidence>
<dbReference type="InterPro" id="IPR036271">
    <property type="entry name" value="Tet_transcr_reg_TetR-rel_C_sf"/>
</dbReference>
<evidence type="ECO:0000259" key="3">
    <source>
        <dbReference type="PROSITE" id="PS50977"/>
    </source>
</evidence>
<dbReference type="PROSITE" id="PS01081">
    <property type="entry name" value="HTH_TETR_1"/>
    <property type="match status" value="1"/>
</dbReference>
<keyword evidence="5" id="KW-1185">Reference proteome</keyword>
<feature type="DNA-binding region" description="H-T-H motif" evidence="2">
    <location>
        <begin position="28"/>
        <end position="47"/>
    </location>
</feature>
<evidence type="ECO:0000256" key="2">
    <source>
        <dbReference type="PROSITE-ProRule" id="PRU00335"/>
    </source>
</evidence>
<dbReference type="InterPro" id="IPR001647">
    <property type="entry name" value="HTH_TetR"/>
</dbReference>
<dbReference type="Gene3D" id="1.10.357.10">
    <property type="entry name" value="Tetracycline Repressor, domain 2"/>
    <property type="match status" value="1"/>
</dbReference>
<dbReference type="Gene3D" id="1.10.10.60">
    <property type="entry name" value="Homeodomain-like"/>
    <property type="match status" value="1"/>
</dbReference>
<dbReference type="InterPro" id="IPR009057">
    <property type="entry name" value="Homeodomain-like_sf"/>
</dbReference>
<reference evidence="4 5" key="1">
    <citation type="submission" date="2023-07" db="EMBL/GenBank/DDBJ databases">
        <title>Genomic Encyclopedia of Type Strains, Phase IV (KMG-IV): sequencing the most valuable type-strain genomes for metagenomic binning, comparative biology and taxonomic classification.</title>
        <authorList>
            <person name="Goeker M."/>
        </authorList>
    </citation>
    <scope>NUCLEOTIDE SEQUENCE [LARGE SCALE GENOMIC DNA]</scope>
    <source>
        <strain evidence="4 5">DSM 19154</strain>
    </source>
</reference>
<dbReference type="SUPFAM" id="SSF46689">
    <property type="entry name" value="Homeodomain-like"/>
    <property type="match status" value="1"/>
</dbReference>
<keyword evidence="1 2" id="KW-0238">DNA-binding</keyword>
<dbReference type="EMBL" id="JAUSUA010000001">
    <property type="protein sequence ID" value="MDQ0205832.1"/>
    <property type="molecule type" value="Genomic_DNA"/>
</dbReference>
<dbReference type="PANTHER" id="PTHR30328">
    <property type="entry name" value="TRANSCRIPTIONAL REPRESSOR"/>
    <property type="match status" value="1"/>
</dbReference>
<dbReference type="Pfam" id="PF00440">
    <property type="entry name" value="TetR_N"/>
    <property type="match status" value="1"/>
</dbReference>
<dbReference type="PRINTS" id="PR00455">
    <property type="entry name" value="HTHTETR"/>
</dbReference>
<dbReference type="PANTHER" id="PTHR30328:SF54">
    <property type="entry name" value="HTH-TYPE TRANSCRIPTIONAL REPRESSOR SCO4008"/>
    <property type="match status" value="1"/>
</dbReference>
<organism evidence="4 5">
    <name type="scientific">Alkalicoccobacillus murimartini</name>
    <dbReference type="NCBI Taxonomy" id="171685"/>
    <lineage>
        <taxon>Bacteria</taxon>
        <taxon>Bacillati</taxon>
        <taxon>Bacillota</taxon>
        <taxon>Bacilli</taxon>
        <taxon>Bacillales</taxon>
        <taxon>Bacillaceae</taxon>
        <taxon>Alkalicoccobacillus</taxon>
    </lineage>
</organism>
<gene>
    <name evidence="4" type="ORF">J2S05_000606</name>
</gene>
<accession>A0ABT9YDC7</accession>
<name>A0ABT9YDC7_9BACI</name>
<feature type="domain" description="HTH tetR-type" evidence="3">
    <location>
        <begin position="5"/>
        <end position="65"/>
    </location>
</feature>
<dbReference type="RefSeq" id="WP_306979791.1">
    <property type="nucleotide sequence ID" value="NZ_JAUSUA010000001.1"/>
</dbReference>